<proteinExistence type="predicted"/>
<evidence type="ECO:0000313" key="2">
    <source>
        <dbReference type="EMBL" id="SPC97757.1"/>
    </source>
</evidence>
<dbReference type="AlphaFoldDB" id="A0A2N9G520"/>
<sequence length="91" mass="9575">MNHQTTLPESEKATGAAMCFENPLITVGELNGDSHGGEDVDSLKGKRGVDVVEEEGETLAEAGGGRRDDKNGGDPNCGRFLPSLIDFLTCP</sequence>
<gene>
    <name evidence="2" type="ORF">FSB_LOCUS25639</name>
</gene>
<name>A0A2N9G520_FAGSY</name>
<organism evidence="2">
    <name type="scientific">Fagus sylvatica</name>
    <name type="common">Beechnut</name>
    <dbReference type="NCBI Taxonomy" id="28930"/>
    <lineage>
        <taxon>Eukaryota</taxon>
        <taxon>Viridiplantae</taxon>
        <taxon>Streptophyta</taxon>
        <taxon>Embryophyta</taxon>
        <taxon>Tracheophyta</taxon>
        <taxon>Spermatophyta</taxon>
        <taxon>Magnoliopsida</taxon>
        <taxon>eudicotyledons</taxon>
        <taxon>Gunneridae</taxon>
        <taxon>Pentapetalae</taxon>
        <taxon>rosids</taxon>
        <taxon>fabids</taxon>
        <taxon>Fagales</taxon>
        <taxon>Fagaceae</taxon>
        <taxon>Fagus</taxon>
    </lineage>
</organism>
<reference evidence="2" key="1">
    <citation type="submission" date="2018-02" db="EMBL/GenBank/DDBJ databases">
        <authorList>
            <person name="Cohen D.B."/>
            <person name="Kent A.D."/>
        </authorList>
    </citation>
    <scope>NUCLEOTIDE SEQUENCE</scope>
</reference>
<dbReference type="EMBL" id="OIVN01001795">
    <property type="protein sequence ID" value="SPC97757.1"/>
    <property type="molecule type" value="Genomic_DNA"/>
</dbReference>
<feature type="region of interest" description="Disordered" evidence="1">
    <location>
        <begin position="56"/>
        <end position="76"/>
    </location>
</feature>
<protein>
    <submittedName>
        <fullName evidence="2">Uncharacterized protein</fullName>
    </submittedName>
</protein>
<accession>A0A2N9G520</accession>
<evidence type="ECO:0000256" key="1">
    <source>
        <dbReference type="SAM" id="MobiDB-lite"/>
    </source>
</evidence>